<accession>A0ABR0E9C0</accession>
<feature type="compositionally biased region" description="Low complexity" evidence="1">
    <location>
        <begin position="31"/>
        <end position="46"/>
    </location>
</feature>
<feature type="region of interest" description="Disordered" evidence="1">
    <location>
        <begin position="26"/>
        <end position="48"/>
    </location>
</feature>
<proteinExistence type="predicted"/>
<gene>
    <name evidence="2" type="ORF">PRZ48_010351</name>
</gene>
<comment type="caution">
    <text evidence="2">The sequence shown here is derived from an EMBL/GenBank/DDBJ whole genome shotgun (WGS) entry which is preliminary data.</text>
</comment>
<organism evidence="2 3">
    <name type="scientific">Zasmidium cellare</name>
    <name type="common">Wine cellar mold</name>
    <name type="synonym">Racodium cellare</name>
    <dbReference type="NCBI Taxonomy" id="395010"/>
    <lineage>
        <taxon>Eukaryota</taxon>
        <taxon>Fungi</taxon>
        <taxon>Dikarya</taxon>
        <taxon>Ascomycota</taxon>
        <taxon>Pezizomycotina</taxon>
        <taxon>Dothideomycetes</taxon>
        <taxon>Dothideomycetidae</taxon>
        <taxon>Mycosphaerellales</taxon>
        <taxon>Mycosphaerellaceae</taxon>
        <taxon>Zasmidium</taxon>
    </lineage>
</organism>
<dbReference type="EMBL" id="JAXOVC010000008">
    <property type="protein sequence ID" value="KAK4497698.1"/>
    <property type="molecule type" value="Genomic_DNA"/>
</dbReference>
<evidence type="ECO:0000256" key="1">
    <source>
        <dbReference type="SAM" id="MobiDB-lite"/>
    </source>
</evidence>
<dbReference type="Proteomes" id="UP001305779">
    <property type="component" value="Unassembled WGS sequence"/>
</dbReference>
<keyword evidence="3" id="KW-1185">Reference proteome</keyword>
<reference evidence="2 3" key="1">
    <citation type="journal article" date="2023" name="G3 (Bethesda)">
        <title>A chromosome-level genome assembly of Zasmidium syzygii isolated from banana leaves.</title>
        <authorList>
            <person name="van Westerhoven A.C."/>
            <person name="Mehrabi R."/>
            <person name="Talebi R."/>
            <person name="Steentjes M.B.F."/>
            <person name="Corcolon B."/>
            <person name="Chong P.A."/>
            <person name="Kema G.H.J."/>
            <person name="Seidl M.F."/>
        </authorList>
    </citation>
    <scope>NUCLEOTIDE SEQUENCE [LARGE SCALE GENOMIC DNA]</scope>
    <source>
        <strain evidence="2 3">P124</strain>
    </source>
</reference>
<evidence type="ECO:0000313" key="2">
    <source>
        <dbReference type="EMBL" id="KAK4497698.1"/>
    </source>
</evidence>
<evidence type="ECO:0000313" key="3">
    <source>
        <dbReference type="Proteomes" id="UP001305779"/>
    </source>
</evidence>
<sequence length="91" mass="9674">MSTTRHFAFPVSGPTFGNEAAAYSPLRNDSDVSPISSSNTSTYSSSRKPRSTMKVFKAVVSPLGELFDKVASQDRAGQGLARSLAESMAVK</sequence>
<name>A0ABR0E9C0_ZASCE</name>
<protein>
    <submittedName>
        <fullName evidence="2">Uncharacterized protein</fullName>
    </submittedName>
</protein>